<evidence type="ECO:0000256" key="1">
    <source>
        <dbReference type="SAM" id="MobiDB-lite"/>
    </source>
</evidence>
<name>A0AAD5Y2T4_9FUNG</name>
<feature type="transmembrane region" description="Helical" evidence="2">
    <location>
        <begin position="423"/>
        <end position="442"/>
    </location>
</feature>
<keyword evidence="2" id="KW-0812">Transmembrane</keyword>
<comment type="caution">
    <text evidence="3">The sequence shown here is derived from an EMBL/GenBank/DDBJ whole genome shotgun (WGS) entry which is preliminary data.</text>
</comment>
<evidence type="ECO:0000313" key="3">
    <source>
        <dbReference type="EMBL" id="KAJ3251982.1"/>
    </source>
</evidence>
<accession>A0AAD5Y2T4</accession>
<feature type="transmembrane region" description="Helical" evidence="2">
    <location>
        <begin position="228"/>
        <end position="252"/>
    </location>
</feature>
<dbReference type="EMBL" id="JADGKB010000159">
    <property type="protein sequence ID" value="KAJ3251982.1"/>
    <property type="molecule type" value="Genomic_DNA"/>
</dbReference>
<protein>
    <submittedName>
        <fullName evidence="3">Uncharacterized protein</fullName>
    </submittedName>
</protein>
<keyword evidence="4" id="KW-1185">Reference proteome</keyword>
<sequence length="519" mass="58519">MLLLLWNFAAADLIMEGQYFSKYCQGPPDSIYLFETVNTYSYIQWSPSLNETWAPYFKFHSYEASVGDYGNVYVSIPGQNCIESVKYESSTPYWSGYSLFYSSGYGLDTIPKLANGYQYCYLVSNNFNDTSTLRGYKASYYRPNDNTCYDDYYKCSSTGVFSFYPNAGCSGSPETISMPSILTPIISPHLGNISVQLYTVTGASLFFSWTTVIPSEDIVPTFDNVGDWFALLFTIITLGIGLYMCYHTYVAVKKAKKLLFTQISNIVAQTFWMTYYIGCTIFWSLVATNVYIIGGISQANSVTFGVATFLGCLLTSYLVSDVLLYEKRELLRIINPIVLIAIHVGFFGANYGGIFILNVGPPVYTIAQIQLVNAWRKYAIFWTLFVFTFNSVVPIMVAFKLIKIQMQKKAHKEINLIDPNLKFYIIGQILTFAMNAIMFIVKNYTYLLGNDLAFNNTNPYNIFTWAVHSFLTTKIYEVISSSAKYLQKAGTVARSSYQTGQDHTSSVAPIKGNAPRTNE</sequence>
<feature type="transmembrane region" description="Helical" evidence="2">
    <location>
        <begin position="273"/>
        <end position="296"/>
    </location>
</feature>
<feature type="transmembrane region" description="Helical" evidence="2">
    <location>
        <begin position="302"/>
        <end position="325"/>
    </location>
</feature>
<organism evidence="3 4">
    <name type="scientific">Boothiomyces macroporosus</name>
    <dbReference type="NCBI Taxonomy" id="261099"/>
    <lineage>
        <taxon>Eukaryota</taxon>
        <taxon>Fungi</taxon>
        <taxon>Fungi incertae sedis</taxon>
        <taxon>Chytridiomycota</taxon>
        <taxon>Chytridiomycota incertae sedis</taxon>
        <taxon>Chytridiomycetes</taxon>
        <taxon>Rhizophydiales</taxon>
        <taxon>Terramycetaceae</taxon>
        <taxon>Boothiomyces</taxon>
    </lineage>
</organism>
<feature type="transmembrane region" description="Helical" evidence="2">
    <location>
        <begin position="337"/>
        <end position="359"/>
    </location>
</feature>
<gene>
    <name evidence="3" type="ORF">HK103_001895</name>
</gene>
<feature type="region of interest" description="Disordered" evidence="1">
    <location>
        <begin position="497"/>
        <end position="519"/>
    </location>
</feature>
<proteinExistence type="predicted"/>
<reference evidence="3" key="1">
    <citation type="submission" date="2020-05" db="EMBL/GenBank/DDBJ databases">
        <title>Phylogenomic resolution of chytrid fungi.</title>
        <authorList>
            <person name="Stajich J.E."/>
            <person name="Amses K."/>
            <person name="Simmons R."/>
            <person name="Seto K."/>
            <person name="Myers J."/>
            <person name="Bonds A."/>
            <person name="Quandt C.A."/>
            <person name="Barry K."/>
            <person name="Liu P."/>
            <person name="Grigoriev I."/>
            <person name="Longcore J.E."/>
            <person name="James T.Y."/>
        </authorList>
    </citation>
    <scope>NUCLEOTIDE SEQUENCE</scope>
    <source>
        <strain evidence="3">PLAUS21</strain>
    </source>
</reference>
<evidence type="ECO:0000313" key="4">
    <source>
        <dbReference type="Proteomes" id="UP001210925"/>
    </source>
</evidence>
<keyword evidence="2" id="KW-1133">Transmembrane helix</keyword>
<dbReference type="Proteomes" id="UP001210925">
    <property type="component" value="Unassembled WGS sequence"/>
</dbReference>
<feature type="compositionally biased region" description="Polar residues" evidence="1">
    <location>
        <begin position="497"/>
        <end position="507"/>
    </location>
</feature>
<evidence type="ECO:0000256" key="2">
    <source>
        <dbReference type="SAM" id="Phobius"/>
    </source>
</evidence>
<keyword evidence="2" id="KW-0472">Membrane</keyword>
<feature type="transmembrane region" description="Helical" evidence="2">
    <location>
        <begin position="379"/>
        <end position="402"/>
    </location>
</feature>
<dbReference type="AlphaFoldDB" id="A0AAD5Y2T4"/>